<dbReference type="InterPro" id="IPR000531">
    <property type="entry name" value="Beta-barrel_TonB"/>
</dbReference>
<dbReference type="Proteomes" id="UP000620025">
    <property type="component" value="Unassembled WGS sequence"/>
</dbReference>
<name>A0ABR9BZ77_9PSED</name>
<evidence type="ECO:0000256" key="6">
    <source>
        <dbReference type="ARBA" id="ARBA00022692"/>
    </source>
</evidence>
<dbReference type="InterPro" id="IPR010917">
    <property type="entry name" value="TonB_rcpt_CS"/>
</dbReference>
<keyword evidence="8" id="KW-0408">Iron</keyword>
<evidence type="ECO:0000256" key="8">
    <source>
        <dbReference type="ARBA" id="ARBA00023004"/>
    </source>
</evidence>
<evidence type="ECO:0000259" key="17">
    <source>
        <dbReference type="SMART" id="SM00965"/>
    </source>
</evidence>
<dbReference type="CDD" id="cd01347">
    <property type="entry name" value="ligand_gated_channel"/>
    <property type="match status" value="1"/>
</dbReference>
<keyword evidence="19" id="KW-1185">Reference proteome</keyword>
<reference evidence="18 19" key="1">
    <citation type="journal article" date="2020" name="FEMS Microbiol. Ecol.">
        <title>Temporal dynamics of bacterial communities during seed development and maturation.</title>
        <authorList>
            <person name="Chesneau G."/>
            <person name="Torres-Cortes G."/>
            <person name="Briand M."/>
            <person name="Darrasse A."/>
            <person name="Preveaux A."/>
            <person name="Marais C."/>
            <person name="Jacques M.A."/>
            <person name="Shade A."/>
            <person name="Barret M."/>
        </authorList>
    </citation>
    <scope>NUCLEOTIDE SEQUENCE [LARGE SCALE GENOMIC DNA]</scope>
    <source>
        <strain evidence="18 19">CFBP13599</strain>
    </source>
</reference>
<dbReference type="Gene3D" id="3.55.50.30">
    <property type="match status" value="1"/>
</dbReference>
<keyword evidence="12 18" id="KW-0675">Receptor</keyword>
<keyword evidence="11 14" id="KW-0472">Membrane</keyword>
<proteinExistence type="inferred from homology"/>
<comment type="caution">
    <text evidence="18">The sequence shown here is derived from an EMBL/GenBank/DDBJ whole genome shotgun (WGS) entry which is preliminary data.</text>
</comment>
<keyword evidence="7" id="KW-0732">Signal</keyword>
<evidence type="ECO:0000256" key="16">
    <source>
        <dbReference type="RuleBase" id="RU003357"/>
    </source>
</evidence>
<evidence type="ECO:0000256" key="15">
    <source>
        <dbReference type="PROSITE-ProRule" id="PRU10144"/>
    </source>
</evidence>
<dbReference type="NCBIfam" id="TIGR01783">
    <property type="entry name" value="TonB-siderophor"/>
    <property type="match status" value="1"/>
</dbReference>
<dbReference type="PANTHER" id="PTHR32552">
    <property type="entry name" value="FERRICHROME IRON RECEPTOR-RELATED"/>
    <property type="match status" value="1"/>
</dbReference>
<evidence type="ECO:0000256" key="10">
    <source>
        <dbReference type="ARBA" id="ARBA00023077"/>
    </source>
</evidence>
<evidence type="ECO:0000256" key="2">
    <source>
        <dbReference type="ARBA" id="ARBA00009810"/>
    </source>
</evidence>
<evidence type="ECO:0000256" key="14">
    <source>
        <dbReference type="PROSITE-ProRule" id="PRU01360"/>
    </source>
</evidence>
<evidence type="ECO:0000256" key="12">
    <source>
        <dbReference type="ARBA" id="ARBA00023170"/>
    </source>
</evidence>
<dbReference type="Pfam" id="PF00593">
    <property type="entry name" value="TonB_dep_Rec_b-barrel"/>
    <property type="match status" value="1"/>
</dbReference>
<dbReference type="InterPro" id="IPR037066">
    <property type="entry name" value="Plug_dom_sf"/>
</dbReference>
<keyword evidence="6 14" id="KW-0812">Transmembrane</keyword>
<evidence type="ECO:0000313" key="19">
    <source>
        <dbReference type="Proteomes" id="UP000620025"/>
    </source>
</evidence>
<evidence type="ECO:0000313" key="18">
    <source>
        <dbReference type="EMBL" id="MBD8770150.1"/>
    </source>
</evidence>
<evidence type="ECO:0000256" key="1">
    <source>
        <dbReference type="ARBA" id="ARBA00004571"/>
    </source>
</evidence>
<dbReference type="RefSeq" id="WP_192067695.1">
    <property type="nucleotide sequence ID" value="NZ_JACYWY010000003.1"/>
</dbReference>
<keyword evidence="3 14" id="KW-0813">Transport</keyword>
<evidence type="ECO:0000256" key="13">
    <source>
        <dbReference type="ARBA" id="ARBA00023237"/>
    </source>
</evidence>
<evidence type="ECO:0000256" key="9">
    <source>
        <dbReference type="ARBA" id="ARBA00023065"/>
    </source>
</evidence>
<dbReference type="Gene3D" id="2.170.130.10">
    <property type="entry name" value="TonB-dependent receptor, plug domain"/>
    <property type="match status" value="1"/>
</dbReference>
<dbReference type="EMBL" id="JACYWZ010000004">
    <property type="protein sequence ID" value="MBD8770150.1"/>
    <property type="molecule type" value="Genomic_DNA"/>
</dbReference>
<dbReference type="PANTHER" id="PTHR32552:SF74">
    <property type="entry name" value="HYDROXAMATE SIDEROPHORE RECEPTOR FHUE"/>
    <property type="match status" value="1"/>
</dbReference>
<comment type="similarity">
    <text evidence="2 14 16">Belongs to the TonB-dependent receptor family.</text>
</comment>
<dbReference type="InterPro" id="IPR012910">
    <property type="entry name" value="Plug_dom"/>
</dbReference>
<dbReference type="SUPFAM" id="SSF56935">
    <property type="entry name" value="Porins"/>
    <property type="match status" value="1"/>
</dbReference>
<keyword evidence="4 14" id="KW-1134">Transmembrane beta strand</keyword>
<keyword evidence="5" id="KW-0410">Iron transport</keyword>
<evidence type="ECO:0000256" key="7">
    <source>
        <dbReference type="ARBA" id="ARBA00022729"/>
    </source>
</evidence>
<dbReference type="InterPro" id="IPR039426">
    <property type="entry name" value="TonB-dep_rcpt-like"/>
</dbReference>
<organism evidence="18 19">
    <name type="scientific">Pseudomonas coleopterorum</name>
    <dbReference type="NCBI Taxonomy" id="1605838"/>
    <lineage>
        <taxon>Bacteria</taxon>
        <taxon>Pseudomonadati</taxon>
        <taxon>Pseudomonadota</taxon>
        <taxon>Gammaproteobacteria</taxon>
        <taxon>Pseudomonadales</taxon>
        <taxon>Pseudomonadaceae</taxon>
        <taxon>Pseudomonas</taxon>
    </lineage>
</organism>
<comment type="subcellular location">
    <subcellularLocation>
        <location evidence="1 14">Cell outer membrane</location>
        <topology evidence="1 14">Multi-pass membrane protein</topology>
    </subcellularLocation>
</comment>
<keyword evidence="9" id="KW-0406">Ion transport</keyword>
<gene>
    <name evidence="18" type="ORF">IFT38_11445</name>
</gene>
<dbReference type="InterPro" id="IPR011662">
    <property type="entry name" value="Secretin/TonB_short_N"/>
</dbReference>
<sequence>MKHPSHHRRPALGHTIEETRVWSLQLLLASSLSLGATLAASGVYAQDPPAPVSAVVSFSVAAGPLDQALSQFGRQAAIPLSADARLTAGLSSPGLQGSFSVEQGFARLLRGTGLAVVKTSQGNYLLNQVVEEQGAVELGATSIDARTLGLTSDGSGSYTTTATTTATRLNLSLRETPQTVSVITRQRLDDQNLTSLAKVLEQTPGISLQPLDSERVNIYSRGYGIDSYQYDGVPTTLVVSTSATPQSLSDMAIYDRIEVLRGASGLLTGAGDPSGTINLVRKRPTDQLQGYVSAGLGSWDQYRTEMDVSGPLTPTGNIRGRMVNAYQQGNSHIDHYQTEKQIHYGIVEADLTDSLLLTAGYDYQKQDPRGVSFASFPLFNSEGGQTDFSRSTNPASRWSRRQQDTLNVFYSLEQQLANDWALKASVNQMYSKRDSKLASASWGFIDEATGDGMQLYGGSSTGWQKQTGIDVNAKGPFRLFGREHELVIGMTYTKFEDHNDPAAGEDVEGRSINYYTWNNRTEEPQGNGQILFDNDTTIRQLGTYAAVRLRPADDVSIILGGRASNYKYDSYYHYRSPADAANSSDTHYQEHGEFTPYAGIVYDLTDQHSIYASYTSIFKPQSVHDRDGKSLEPRTGDAFEVGVKSEFLDGRITTSFDVFMTKQDNLAELDPGQIVSGTLSERAYRAVNGARTRGFDAEINGEIQPGWKVAASYTHAVTENADGDRINTVAPAELVKFWTTYRMPNELDRLTLGGGVNWQSDIHFSTTPWQLSKTVKAKQDDYAVFNLMARYEFTDNLSALVNVNNLFDKKYLSSLDETFLGGYYGDPRNLMVTAKYQF</sequence>
<evidence type="ECO:0000256" key="11">
    <source>
        <dbReference type="ARBA" id="ARBA00023136"/>
    </source>
</evidence>
<dbReference type="Gene3D" id="2.40.170.20">
    <property type="entry name" value="TonB-dependent receptor, beta-barrel domain"/>
    <property type="match status" value="1"/>
</dbReference>
<accession>A0ABR9BZ77</accession>
<dbReference type="SMART" id="SM00965">
    <property type="entry name" value="STN"/>
    <property type="match status" value="1"/>
</dbReference>
<evidence type="ECO:0000256" key="4">
    <source>
        <dbReference type="ARBA" id="ARBA00022452"/>
    </source>
</evidence>
<dbReference type="Pfam" id="PF07660">
    <property type="entry name" value="STN"/>
    <property type="match status" value="1"/>
</dbReference>
<dbReference type="PROSITE" id="PS01156">
    <property type="entry name" value="TONB_DEPENDENT_REC_2"/>
    <property type="match status" value="1"/>
</dbReference>
<feature type="short sequence motif" description="TonB C-terminal box" evidence="15">
    <location>
        <begin position="821"/>
        <end position="838"/>
    </location>
</feature>
<dbReference type="InterPro" id="IPR010105">
    <property type="entry name" value="TonB_sidphr_rcpt"/>
</dbReference>
<keyword evidence="10 16" id="KW-0798">TonB box</keyword>
<dbReference type="PROSITE" id="PS52016">
    <property type="entry name" value="TONB_DEPENDENT_REC_3"/>
    <property type="match status" value="1"/>
</dbReference>
<evidence type="ECO:0000256" key="5">
    <source>
        <dbReference type="ARBA" id="ARBA00022496"/>
    </source>
</evidence>
<keyword evidence="13 14" id="KW-0998">Cell outer membrane</keyword>
<dbReference type="Pfam" id="PF07715">
    <property type="entry name" value="Plug"/>
    <property type="match status" value="1"/>
</dbReference>
<protein>
    <submittedName>
        <fullName evidence="18">TonB-dependent siderophore receptor</fullName>
    </submittedName>
</protein>
<dbReference type="InterPro" id="IPR036942">
    <property type="entry name" value="Beta-barrel_TonB_sf"/>
</dbReference>
<evidence type="ECO:0000256" key="3">
    <source>
        <dbReference type="ARBA" id="ARBA00022448"/>
    </source>
</evidence>
<feature type="domain" description="Secretin/TonB short N-terminal" evidence="17">
    <location>
        <begin position="78"/>
        <end position="129"/>
    </location>
</feature>